<feature type="transmembrane region" description="Helical" evidence="1">
    <location>
        <begin position="320"/>
        <end position="336"/>
    </location>
</feature>
<name>A0A5J5IMY8_9BACT</name>
<keyword evidence="1" id="KW-1133">Transmembrane helix</keyword>
<dbReference type="AlphaFoldDB" id="A0A5J5IMY8"/>
<evidence type="ECO:0000256" key="1">
    <source>
        <dbReference type="SAM" id="Phobius"/>
    </source>
</evidence>
<evidence type="ECO:0000313" key="6">
    <source>
        <dbReference type="Proteomes" id="UP000326903"/>
    </source>
</evidence>
<sequence>MTIIKFRIALVLIVLSLFFSSNTFSQDDSCHLRISILTCAPGEELYSTFGHSAVRVTDSVSHNDIVYNYGTFNFDEPGFYTKFIRGKLSFYLSTDDFESFIEEYREEKRDITEQVLNLTCAEKYNVVLLLQANMLPANRTYKYDFTFDNCTTRLRDLIEKSADTSLHFKNVLHTKKTFRDLIYKYLDKNDKQWSKLGIDILLGKPTDAVMKPREVMFLPDYLLETFDSTTIDSRPLVKQKQPILELNIPPVTVNYFIHPLFIFSCIFVLIVLLSFSKNTFIKRVLIAFDGFMFFITGLLGILLIFMWFGTDHLMCKDNFNLLWAWPTNIIAAFYIHSKKRPGTKYFMIYAIFNLVLFGCWFFLSQHLNPSLIPVIAILIFRSILYISRGKSYS</sequence>
<keyword evidence="6" id="KW-1185">Reference proteome</keyword>
<reference evidence="5 6" key="1">
    <citation type="submission" date="2019-09" db="EMBL/GenBank/DDBJ databases">
        <title>Draft genome sequence of Ginsengibacter sp. BR5-29.</title>
        <authorList>
            <person name="Im W.-T."/>
        </authorList>
    </citation>
    <scope>NUCLEOTIDE SEQUENCE [LARGE SCALE GENOMIC DNA]</scope>
    <source>
        <strain evidence="5 6">BR5-29</strain>
    </source>
</reference>
<feature type="domain" description="Lnb-like transmembrane" evidence="4">
    <location>
        <begin position="255"/>
        <end position="386"/>
    </location>
</feature>
<evidence type="ECO:0000259" key="4">
    <source>
        <dbReference type="Pfam" id="PF25221"/>
    </source>
</evidence>
<evidence type="ECO:0000256" key="2">
    <source>
        <dbReference type="SAM" id="SignalP"/>
    </source>
</evidence>
<dbReference type="Pfam" id="PF25221">
    <property type="entry name" value="5TMH_Lnb"/>
    <property type="match status" value="1"/>
</dbReference>
<keyword evidence="2" id="KW-0732">Signal</keyword>
<feature type="chain" id="PRO_5023886964" evidence="2">
    <location>
        <begin position="26"/>
        <end position="393"/>
    </location>
</feature>
<feature type="domain" description="Lnb N-terminal periplasmic" evidence="3">
    <location>
        <begin position="27"/>
        <end position="171"/>
    </location>
</feature>
<feature type="transmembrane region" description="Helical" evidence="1">
    <location>
        <begin position="285"/>
        <end position="308"/>
    </location>
</feature>
<feature type="transmembrane region" description="Helical" evidence="1">
    <location>
        <begin position="255"/>
        <end position="273"/>
    </location>
</feature>
<feature type="transmembrane region" description="Helical" evidence="1">
    <location>
        <begin position="345"/>
        <end position="363"/>
    </location>
</feature>
<protein>
    <submittedName>
        <fullName evidence="5">DUF4105 domain-containing protein</fullName>
    </submittedName>
</protein>
<evidence type="ECO:0000259" key="3">
    <source>
        <dbReference type="Pfam" id="PF13387"/>
    </source>
</evidence>
<gene>
    <name evidence="5" type="ORF">FW778_04805</name>
</gene>
<dbReference type="Proteomes" id="UP000326903">
    <property type="component" value="Unassembled WGS sequence"/>
</dbReference>
<dbReference type="InterPro" id="IPR025178">
    <property type="entry name" value="Lnb_N"/>
</dbReference>
<dbReference type="RefSeq" id="WP_150413476.1">
    <property type="nucleotide sequence ID" value="NZ_VYQF01000001.1"/>
</dbReference>
<feature type="transmembrane region" description="Helical" evidence="1">
    <location>
        <begin position="369"/>
        <end position="387"/>
    </location>
</feature>
<evidence type="ECO:0000313" key="5">
    <source>
        <dbReference type="EMBL" id="KAA9041357.1"/>
    </source>
</evidence>
<keyword evidence="1" id="KW-0472">Membrane</keyword>
<dbReference type="EMBL" id="VYQF01000001">
    <property type="protein sequence ID" value="KAA9041357.1"/>
    <property type="molecule type" value="Genomic_DNA"/>
</dbReference>
<proteinExistence type="predicted"/>
<comment type="caution">
    <text evidence="5">The sequence shown here is derived from an EMBL/GenBank/DDBJ whole genome shotgun (WGS) entry which is preliminary data.</text>
</comment>
<feature type="signal peptide" evidence="2">
    <location>
        <begin position="1"/>
        <end position="25"/>
    </location>
</feature>
<keyword evidence="1" id="KW-0812">Transmembrane</keyword>
<organism evidence="5 6">
    <name type="scientific">Ginsengibacter hankyongi</name>
    <dbReference type="NCBI Taxonomy" id="2607284"/>
    <lineage>
        <taxon>Bacteria</taxon>
        <taxon>Pseudomonadati</taxon>
        <taxon>Bacteroidota</taxon>
        <taxon>Chitinophagia</taxon>
        <taxon>Chitinophagales</taxon>
        <taxon>Chitinophagaceae</taxon>
        <taxon>Ginsengibacter</taxon>
    </lineage>
</organism>
<dbReference type="InterPro" id="IPR057436">
    <property type="entry name" value="5TMH_Lnb"/>
</dbReference>
<dbReference type="Pfam" id="PF13387">
    <property type="entry name" value="Lnb_N"/>
    <property type="match status" value="1"/>
</dbReference>
<accession>A0A5J5IMY8</accession>